<feature type="compositionally biased region" description="Basic and acidic residues" evidence="12">
    <location>
        <begin position="172"/>
        <end position="181"/>
    </location>
</feature>
<dbReference type="Ensembl" id="ENSSLDT00000013087.1">
    <property type="protein sequence ID" value="ENSSLDP00000012629.1"/>
    <property type="gene ID" value="ENSSLDG00000010042.1"/>
</dbReference>
<evidence type="ECO:0000256" key="6">
    <source>
        <dbReference type="ARBA" id="ARBA00022833"/>
    </source>
</evidence>
<feature type="region of interest" description="Disordered" evidence="12">
    <location>
        <begin position="1"/>
        <end position="112"/>
    </location>
</feature>
<reference evidence="14" key="1">
    <citation type="submission" date="2025-08" db="UniProtKB">
        <authorList>
            <consortium name="Ensembl"/>
        </authorList>
    </citation>
    <scope>IDENTIFICATION</scope>
</reference>
<dbReference type="GO" id="GO:0005634">
    <property type="term" value="C:nucleus"/>
    <property type="evidence" value="ECO:0007669"/>
    <property type="project" value="UniProtKB-SubCell"/>
</dbReference>
<evidence type="ECO:0000259" key="13">
    <source>
        <dbReference type="PROSITE" id="PS50157"/>
    </source>
</evidence>
<dbReference type="FunFam" id="3.30.160.60:FF:000446">
    <property type="entry name" value="Zinc finger protein"/>
    <property type="match status" value="1"/>
</dbReference>
<feature type="domain" description="C2H2-type" evidence="13">
    <location>
        <begin position="264"/>
        <end position="291"/>
    </location>
</feature>
<keyword evidence="4" id="KW-0677">Repeat</keyword>
<dbReference type="GO" id="GO:0000978">
    <property type="term" value="F:RNA polymerase II cis-regulatory region sequence-specific DNA binding"/>
    <property type="evidence" value="ECO:0007669"/>
    <property type="project" value="TreeGrafter"/>
</dbReference>
<dbReference type="Pfam" id="PF00096">
    <property type="entry name" value="zf-C2H2"/>
    <property type="match status" value="3"/>
</dbReference>
<accession>A0A3B4X4S5</accession>
<feature type="domain" description="C2H2-type" evidence="13">
    <location>
        <begin position="320"/>
        <end position="347"/>
    </location>
</feature>
<keyword evidence="8" id="KW-0238">DNA-binding</keyword>
<evidence type="ECO:0000256" key="5">
    <source>
        <dbReference type="ARBA" id="ARBA00022771"/>
    </source>
</evidence>
<feature type="compositionally biased region" description="Basic and acidic residues" evidence="12">
    <location>
        <begin position="1"/>
        <end position="11"/>
    </location>
</feature>
<comment type="subcellular location">
    <subcellularLocation>
        <location evidence="1">Nucleus</location>
    </subcellularLocation>
</comment>
<dbReference type="FunFam" id="3.30.160.60:FF:001235">
    <property type="entry name" value="Si:ch211-119o8.6"/>
    <property type="match status" value="1"/>
</dbReference>
<evidence type="ECO:0000256" key="12">
    <source>
        <dbReference type="SAM" id="MobiDB-lite"/>
    </source>
</evidence>
<feature type="domain" description="C2H2-type" evidence="13">
    <location>
        <begin position="236"/>
        <end position="263"/>
    </location>
</feature>
<keyword evidence="5 11" id="KW-0863">Zinc-finger</keyword>
<dbReference type="GO" id="GO:0008270">
    <property type="term" value="F:zinc ion binding"/>
    <property type="evidence" value="ECO:0007669"/>
    <property type="project" value="UniProtKB-KW"/>
</dbReference>
<dbReference type="InterPro" id="IPR036236">
    <property type="entry name" value="Znf_C2H2_sf"/>
</dbReference>
<comment type="similarity">
    <text evidence="2">Belongs to the krueppel C2H2-type zinc-finger protein family.</text>
</comment>
<feature type="domain" description="C2H2-type" evidence="13">
    <location>
        <begin position="292"/>
        <end position="319"/>
    </location>
</feature>
<feature type="compositionally biased region" description="Polar residues" evidence="12">
    <location>
        <begin position="161"/>
        <end position="171"/>
    </location>
</feature>
<dbReference type="GeneTree" id="ENSGT00940000154308"/>
<evidence type="ECO:0000256" key="7">
    <source>
        <dbReference type="ARBA" id="ARBA00023015"/>
    </source>
</evidence>
<evidence type="ECO:0000256" key="9">
    <source>
        <dbReference type="ARBA" id="ARBA00023163"/>
    </source>
</evidence>
<organism evidence="14 15">
    <name type="scientific">Seriola lalandi dorsalis</name>
    <dbReference type="NCBI Taxonomy" id="1841481"/>
    <lineage>
        <taxon>Eukaryota</taxon>
        <taxon>Metazoa</taxon>
        <taxon>Chordata</taxon>
        <taxon>Craniata</taxon>
        <taxon>Vertebrata</taxon>
        <taxon>Euteleostomi</taxon>
        <taxon>Actinopterygii</taxon>
        <taxon>Neopterygii</taxon>
        <taxon>Teleostei</taxon>
        <taxon>Neoteleostei</taxon>
        <taxon>Acanthomorphata</taxon>
        <taxon>Carangaria</taxon>
        <taxon>Carangiformes</taxon>
        <taxon>Carangidae</taxon>
        <taxon>Seriola</taxon>
    </lineage>
</organism>
<dbReference type="PROSITE" id="PS00028">
    <property type="entry name" value="ZINC_FINGER_C2H2_1"/>
    <property type="match status" value="4"/>
</dbReference>
<keyword evidence="6" id="KW-0862">Zinc</keyword>
<evidence type="ECO:0000313" key="15">
    <source>
        <dbReference type="Proteomes" id="UP000261360"/>
    </source>
</evidence>
<keyword evidence="3" id="KW-0479">Metal-binding</keyword>
<dbReference type="PANTHER" id="PTHR45993">
    <property type="entry name" value="B-CELL LYMPHOMA/LEUKEMIA 11"/>
    <property type="match status" value="1"/>
</dbReference>
<feature type="region of interest" description="Disordered" evidence="12">
    <location>
        <begin position="141"/>
        <end position="203"/>
    </location>
</feature>
<reference evidence="14" key="2">
    <citation type="submission" date="2025-09" db="UniProtKB">
        <authorList>
            <consortium name="Ensembl"/>
        </authorList>
    </citation>
    <scope>IDENTIFICATION</scope>
</reference>
<dbReference type="Proteomes" id="UP000261360">
    <property type="component" value="Unplaced"/>
</dbReference>
<dbReference type="FunFam" id="3.30.160.60:FF:002343">
    <property type="entry name" value="Zinc finger protein 33A"/>
    <property type="match status" value="1"/>
</dbReference>
<feature type="compositionally biased region" description="Basic and acidic residues" evidence="12">
    <location>
        <begin position="98"/>
        <end position="112"/>
    </location>
</feature>
<dbReference type="InterPro" id="IPR051497">
    <property type="entry name" value="Dev/Hematopoietic_TF"/>
</dbReference>
<dbReference type="GO" id="GO:0006357">
    <property type="term" value="P:regulation of transcription by RNA polymerase II"/>
    <property type="evidence" value="ECO:0007669"/>
    <property type="project" value="TreeGrafter"/>
</dbReference>
<evidence type="ECO:0000256" key="10">
    <source>
        <dbReference type="ARBA" id="ARBA00023242"/>
    </source>
</evidence>
<keyword evidence="9" id="KW-0804">Transcription</keyword>
<dbReference type="InterPro" id="IPR013087">
    <property type="entry name" value="Znf_C2H2_type"/>
</dbReference>
<evidence type="ECO:0000256" key="1">
    <source>
        <dbReference type="ARBA" id="ARBA00004123"/>
    </source>
</evidence>
<name>A0A3B4X4S5_SERLL</name>
<dbReference type="Gene3D" id="3.30.160.60">
    <property type="entry name" value="Classic Zinc Finger"/>
    <property type="match status" value="5"/>
</dbReference>
<evidence type="ECO:0000256" key="3">
    <source>
        <dbReference type="ARBA" id="ARBA00022723"/>
    </source>
</evidence>
<protein>
    <recommendedName>
        <fullName evidence="13">C2H2-type domain-containing protein</fullName>
    </recommendedName>
</protein>
<dbReference type="PROSITE" id="PS50157">
    <property type="entry name" value="ZINC_FINGER_C2H2_2"/>
    <property type="match status" value="4"/>
</dbReference>
<evidence type="ECO:0000256" key="4">
    <source>
        <dbReference type="ARBA" id="ARBA00022737"/>
    </source>
</evidence>
<evidence type="ECO:0000256" key="2">
    <source>
        <dbReference type="ARBA" id="ARBA00006991"/>
    </source>
</evidence>
<dbReference type="SMART" id="SM00355">
    <property type="entry name" value="ZnF_C2H2"/>
    <property type="match status" value="5"/>
</dbReference>
<proteinExistence type="inferred from homology"/>
<sequence length="417" mass="47529">QEDPEPPHIKEEQEELWTSQEGEQLQGLEEADITKFTFAPDPVKSEDDDDGDDEKKAQSSQLHQSQPERNRDGERLRPEIQGDVCRGSEPAGNSVPDRLLRKDNYVKTSQDIEERNYYWMETRDPQAHFSTLHCNANTKFPLSSSSSLPVNSENDDDEGKAQSSRFDQSQTEENREVEHLQTEAGGGSEPDRHLQPDNETPIFSETEDSIKPQLKGLNALKNSASHVGYNAVNKSVDCSECGERLDGKDHLQIHMKCHTGEKTFACPFCGKKFTKKSNLTTHLRVHTGEKPFTCSVCNTSFSLRCTLVNHMRVHTGEKPFSCSVCSKRFSKKANLTTHMALHTEEKPFKCSSCDKRFTWHSQSHPTKKRNHNLVALQGSKLQDEELFYLKTLSCVMHLFFCNCYTKLMVFIHLREDD</sequence>
<keyword evidence="10" id="KW-0539">Nucleus</keyword>
<evidence type="ECO:0000256" key="8">
    <source>
        <dbReference type="ARBA" id="ARBA00023125"/>
    </source>
</evidence>
<dbReference type="GO" id="GO:0003700">
    <property type="term" value="F:DNA-binding transcription factor activity"/>
    <property type="evidence" value="ECO:0007669"/>
    <property type="project" value="TreeGrafter"/>
</dbReference>
<evidence type="ECO:0000256" key="11">
    <source>
        <dbReference type="PROSITE-ProRule" id="PRU00042"/>
    </source>
</evidence>
<dbReference type="AlphaFoldDB" id="A0A3B4X4S5"/>
<evidence type="ECO:0000313" key="14">
    <source>
        <dbReference type="Ensembl" id="ENSSLDP00000012629.1"/>
    </source>
</evidence>
<feature type="compositionally biased region" description="Basic and acidic residues" evidence="12">
    <location>
        <begin position="66"/>
        <end position="80"/>
    </location>
</feature>
<keyword evidence="15" id="KW-1185">Reference proteome</keyword>
<dbReference type="SUPFAM" id="SSF57667">
    <property type="entry name" value="beta-beta-alpha zinc fingers"/>
    <property type="match status" value="3"/>
</dbReference>
<dbReference type="PANTHER" id="PTHR45993:SF10">
    <property type="entry name" value="ZINC FINGER PROTEIN 208 ISOFORM X1-RELATED"/>
    <property type="match status" value="1"/>
</dbReference>
<keyword evidence="7" id="KW-0805">Transcription regulation</keyword>